<dbReference type="GO" id="GO:0051301">
    <property type="term" value="P:cell division"/>
    <property type="evidence" value="ECO:0007669"/>
    <property type="project" value="UniProtKB-KW"/>
</dbReference>
<evidence type="ECO:0000256" key="7">
    <source>
        <dbReference type="ARBA" id="ARBA00022692"/>
    </source>
</evidence>
<name>A0A6S6TNS7_9BACT</name>
<keyword evidence="17" id="KW-0132">Cell division</keyword>
<dbReference type="GO" id="GO:0009002">
    <property type="term" value="F:serine-type D-Ala-D-Ala carboxypeptidase activity"/>
    <property type="evidence" value="ECO:0007669"/>
    <property type="project" value="InterPro"/>
</dbReference>
<evidence type="ECO:0000259" key="16">
    <source>
        <dbReference type="Pfam" id="PF03717"/>
    </source>
</evidence>
<dbReference type="NCBIfam" id="TIGR03423">
    <property type="entry name" value="pbp2_mrdA"/>
    <property type="match status" value="1"/>
</dbReference>
<keyword evidence="12 14" id="KW-0472">Membrane</keyword>
<dbReference type="SUPFAM" id="SSF56519">
    <property type="entry name" value="Penicillin binding protein dimerisation domain"/>
    <property type="match status" value="1"/>
</dbReference>
<dbReference type="Gene3D" id="3.90.1310.10">
    <property type="entry name" value="Penicillin-binding protein 2a (Domain 2)"/>
    <property type="match status" value="1"/>
</dbReference>
<evidence type="ECO:0000256" key="14">
    <source>
        <dbReference type="SAM" id="Phobius"/>
    </source>
</evidence>
<dbReference type="GO" id="GO:0009252">
    <property type="term" value="P:peptidoglycan biosynthetic process"/>
    <property type="evidence" value="ECO:0007669"/>
    <property type="project" value="UniProtKB-KW"/>
</dbReference>
<evidence type="ECO:0000256" key="4">
    <source>
        <dbReference type="ARBA" id="ARBA00022519"/>
    </source>
</evidence>
<keyword evidence="7 14" id="KW-0812">Transmembrane</keyword>
<keyword evidence="9" id="KW-0133">Cell shape</keyword>
<keyword evidence="11 14" id="KW-1133">Transmembrane helix</keyword>
<keyword evidence="6" id="KW-0645">Protease</keyword>
<evidence type="ECO:0000256" key="8">
    <source>
        <dbReference type="ARBA" id="ARBA00022801"/>
    </source>
</evidence>
<dbReference type="Pfam" id="PF00905">
    <property type="entry name" value="Transpeptidase"/>
    <property type="match status" value="1"/>
</dbReference>
<keyword evidence="13" id="KW-0961">Cell wall biogenesis/degradation</keyword>
<proteinExistence type="predicted"/>
<dbReference type="InterPro" id="IPR036138">
    <property type="entry name" value="PBP_dimer_sf"/>
</dbReference>
<dbReference type="EMBL" id="CACVAZ010000117">
    <property type="protein sequence ID" value="CAA6817978.1"/>
    <property type="molecule type" value="Genomic_DNA"/>
</dbReference>
<keyword evidence="3" id="KW-1003">Cell membrane</keyword>
<dbReference type="GO" id="GO:0071555">
    <property type="term" value="P:cell wall organization"/>
    <property type="evidence" value="ECO:0007669"/>
    <property type="project" value="UniProtKB-KW"/>
</dbReference>
<dbReference type="GO" id="GO:0008360">
    <property type="term" value="P:regulation of cell shape"/>
    <property type="evidence" value="ECO:0007669"/>
    <property type="project" value="UniProtKB-KW"/>
</dbReference>
<dbReference type="PANTHER" id="PTHR30627:SF2">
    <property type="entry name" value="PEPTIDOGLYCAN D,D-TRANSPEPTIDASE MRDA"/>
    <property type="match status" value="1"/>
</dbReference>
<keyword evidence="17" id="KW-0808">Transferase</keyword>
<evidence type="ECO:0000256" key="10">
    <source>
        <dbReference type="ARBA" id="ARBA00022984"/>
    </source>
</evidence>
<dbReference type="GO" id="GO:0016757">
    <property type="term" value="F:glycosyltransferase activity"/>
    <property type="evidence" value="ECO:0007669"/>
    <property type="project" value="UniProtKB-KW"/>
</dbReference>
<evidence type="ECO:0000256" key="12">
    <source>
        <dbReference type="ARBA" id="ARBA00023136"/>
    </source>
</evidence>
<evidence type="ECO:0000256" key="3">
    <source>
        <dbReference type="ARBA" id="ARBA00022475"/>
    </source>
</evidence>
<evidence type="ECO:0000313" key="17">
    <source>
        <dbReference type="EMBL" id="CAA6817978.1"/>
    </source>
</evidence>
<dbReference type="PANTHER" id="PTHR30627">
    <property type="entry name" value="PEPTIDOGLYCAN D,D-TRANSPEPTIDASE"/>
    <property type="match status" value="1"/>
</dbReference>
<protein>
    <submittedName>
        <fullName evidence="17">Cell division protein FtsI [Peptidoglycan synthetase] (EC)</fullName>
        <ecNumber evidence="17">2.4.1.129</ecNumber>
    </submittedName>
</protein>
<dbReference type="AlphaFoldDB" id="A0A6S6TNS7"/>
<feature type="domain" description="Penicillin-binding protein dimerisation" evidence="16">
    <location>
        <begin position="46"/>
        <end position="228"/>
    </location>
</feature>
<accession>A0A6S6TNS7</accession>
<dbReference type="Pfam" id="PF03717">
    <property type="entry name" value="PBP_dimer"/>
    <property type="match status" value="1"/>
</dbReference>
<dbReference type="Gene3D" id="3.30.1390.30">
    <property type="entry name" value="Penicillin-binding protein 2a, domain 3"/>
    <property type="match status" value="1"/>
</dbReference>
<evidence type="ECO:0000256" key="11">
    <source>
        <dbReference type="ARBA" id="ARBA00022989"/>
    </source>
</evidence>
<dbReference type="InterPro" id="IPR012338">
    <property type="entry name" value="Beta-lactam/transpept-like"/>
</dbReference>
<dbReference type="GO" id="GO:0006508">
    <property type="term" value="P:proteolysis"/>
    <property type="evidence" value="ECO:0007669"/>
    <property type="project" value="UniProtKB-KW"/>
</dbReference>
<comment type="subcellular location">
    <subcellularLocation>
        <location evidence="2">Cell membrane</location>
    </subcellularLocation>
    <subcellularLocation>
        <location evidence="1">Membrane</location>
        <topology evidence="1">Single-pass membrane protein</topology>
    </subcellularLocation>
</comment>
<feature type="domain" description="Penicillin-binding protein transpeptidase" evidence="15">
    <location>
        <begin position="260"/>
        <end position="592"/>
    </location>
</feature>
<dbReference type="InterPro" id="IPR005311">
    <property type="entry name" value="PBP_dimer"/>
</dbReference>
<evidence type="ECO:0000256" key="2">
    <source>
        <dbReference type="ARBA" id="ARBA00004236"/>
    </source>
</evidence>
<keyword evidence="4" id="KW-0997">Cell inner membrane</keyword>
<evidence type="ECO:0000256" key="13">
    <source>
        <dbReference type="ARBA" id="ARBA00023316"/>
    </source>
</evidence>
<evidence type="ECO:0000259" key="15">
    <source>
        <dbReference type="Pfam" id="PF00905"/>
    </source>
</evidence>
<dbReference type="InterPro" id="IPR050515">
    <property type="entry name" value="Beta-lactam/transpept"/>
</dbReference>
<evidence type="ECO:0000256" key="1">
    <source>
        <dbReference type="ARBA" id="ARBA00004167"/>
    </source>
</evidence>
<gene>
    <name evidence="17" type="ORF">HELGO_WM5330</name>
</gene>
<keyword evidence="17" id="KW-0328">Glycosyltransferase</keyword>
<dbReference type="GO" id="GO:0071972">
    <property type="term" value="F:peptidoglycan L,D-transpeptidase activity"/>
    <property type="evidence" value="ECO:0007669"/>
    <property type="project" value="TreeGrafter"/>
</dbReference>
<evidence type="ECO:0000256" key="6">
    <source>
        <dbReference type="ARBA" id="ARBA00022670"/>
    </source>
</evidence>
<dbReference type="GO" id="GO:0008658">
    <property type="term" value="F:penicillin binding"/>
    <property type="evidence" value="ECO:0007669"/>
    <property type="project" value="InterPro"/>
</dbReference>
<organism evidence="17">
    <name type="scientific">uncultured Sulfurovum sp</name>
    <dbReference type="NCBI Taxonomy" id="269237"/>
    <lineage>
        <taxon>Bacteria</taxon>
        <taxon>Pseudomonadati</taxon>
        <taxon>Campylobacterota</taxon>
        <taxon>Epsilonproteobacteria</taxon>
        <taxon>Campylobacterales</taxon>
        <taxon>Sulfurovaceae</taxon>
        <taxon>Sulfurovum</taxon>
        <taxon>environmental samples</taxon>
    </lineage>
</organism>
<keyword evidence="10" id="KW-0573">Peptidoglycan synthesis</keyword>
<keyword evidence="5" id="KW-0121">Carboxypeptidase</keyword>
<dbReference type="SUPFAM" id="SSF56601">
    <property type="entry name" value="beta-lactamase/transpeptidase-like"/>
    <property type="match status" value="1"/>
</dbReference>
<dbReference type="InterPro" id="IPR001460">
    <property type="entry name" value="PCN-bd_Tpept"/>
</dbReference>
<evidence type="ECO:0000256" key="9">
    <source>
        <dbReference type="ARBA" id="ARBA00022960"/>
    </source>
</evidence>
<keyword evidence="17" id="KW-0131">Cell cycle</keyword>
<dbReference type="GO" id="GO:0005886">
    <property type="term" value="C:plasma membrane"/>
    <property type="evidence" value="ECO:0007669"/>
    <property type="project" value="UniProtKB-SubCell"/>
</dbReference>
<sequence>MRFSVIFIIFIVFWIILISRIYQISVKSNYYYDNLAQMNIERKYFIKPVRGEILDRNRKLLAVNDIGFSIKIAPHLTKYDKKQKKRVPNQKLFKLINGIVKEFPELNATKLTKKYVTKDSSYNHRYIPVVDFIAYDEMIGAYPKLSINKALKIESETKRLYPAGAMATHIIGYVGRSNLEENEKDPVVEKVGVIGKTGLERQYNSVLQGELGYRLVKVSARNKEVAEIEKVEPKDDQNLVLNIDLGLQKRINQLFVGQAGVAVVMGVEGDIIAGVSYPSYDPNLFVGGISSKKWKDLITDLDHPFTNKIIGGAYPPGSGIKMGMALAYSKAGTAVENTEFCRGYIKLGKSRHKFRCWSRYGHGTVGLRKAIRESCDVYFYNKALKTGINAMAKSLRQMGLGVKSGVDLPRERAGIVPDKAWKRKRYNQSWYRGETVISSIGQGYNLATPLQIARYTAFLATERLPTPQFVSVIAGEKVEKKYELFEVNKQHLNTIRLGMYDVCNSPRGTARRTMSKLPIIVAGKTGTSQVVSIPQGEKKRMLESQLDYYSRSHAWLTTYAPFDNPKYVVTVLVEHGGHGGSTAGPIAAEIYKWMANEGYFGEHLKGKIKLKNLTKQKKKKGH</sequence>
<dbReference type="InterPro" id="IPR017790">
    <property type="entry name" value="Penicillin-binding_protein_2"/>
</dbReference>
<keyword evidence="8" id="KW-0378">Hydrolase</keyword>
<reference evidence="17" key="1">
    <citation type="submission" date="2020-01" db="EMBL/GenBank/DDBJ databases">
        <authorList>
            <person name="Meier V. D."/>
            <person name="Meier V D."/>
        </authorList>
    </citation>
    <scope>NUCLEOTIDE SEQUENCE</scope>
    <source>
        <strain evidence="17">HLG_WM_MAG_02</strain>
    </source>
</reference>
<dbReference type="Gene3D" id="3.40.710.10">
    <property type="entry name" value="DD-peptidase/beta-lactamase superfamily"/>
    <property type="match status" value="1"/>
</dbReference>
<evidence type="ECO:0000256" key="5">
    <source>
        <dbReference type="ARBA" id="ARBA00022645"/>
    </source>
</evidence>
<feature type="transmembrane region" description="Helical" evidence="14">
    <location>
        <begin position="5"/>
        <end position="22"/>
    </location>
</feature>
<dbReference type="EC" id="2.4.1.129" evidence="17"/>